<dbReference type="PROSITE" id="PS50082">
    <property type="entry name" value="WD_REPEATS_2"/>
    <property type="match status" value="11"/>
</dbReference>
<comment type="caution">
    <text evidence="7">The sequence shown here is derived from an EMBL/GenBank/DDBJ whole genome shotgun (WGS) entry which is preliminary data.</text>
</comment>
<dbReference type="CDD" id="cd00200">
    <property type="entry name" value="WD40"/>
    <property type="match status" value="2"/>
</dbReference>
<feature type="repeat" description="WD" evidence="3">
    <location>
        <begin position="928"/>
        <end position="960"/>
    </location>
</feature>
<reference evidence="7" key="1">
    <citation type="submission" date="2019-10" db="EMBL/GenBank/DDBJ databases">
        <title>Draft genome sequece of Microseira wollei NIES-4236.</title>
        <authorList>
            <person name="Yamaguchi H."/>
            <person name="Suzuki S."/>
            <person name="Kawachi M."/>
        </authorList>
    </citation>
    <scope>NUCLEOTIDE SEQUENCE</scope>
    <source>
        <strain evidence="7">NIES-4236</strain>
    </source>
</reference>
<proteinExistence type="predicted"/>
<keyword evidence="8" id="KW-1185">Reference proteome</keyword>
<dbReference type="AlphaFoldDB" id="A0AAV3X7H0"/>
<dbReference type="Gene3D" id="2.130.10.10">
    <property type="entry name" value="YVTN repeat-like/Quinoprotein amine dehydrogenase"/>
    <property type="match status" value="3"/>
</dbReference>
<keyword evidence="1 3" id="KW-0853">WD repeat</keyword>
<protein>
    <submittedName>
        <fullName evidence="7">WD-40 repeat protein</fullName>
    </submittedName>
</protein>
<dbReference type="EMBL" id="BLAY01000011">
    <property type="protein sequence ID" value="GET36269.1"/>
    <property type="molecule type" value="Genomic_DNA"/>
</dbReference>
<evidence type="ECO:0000256" key="6">
    <source>
        <dbReference type="SAM" id="Phobius"/>
    </source>
</evidence>
<evidence type="ECO:0000313" key="7">
    <source>
        <dbReference type="EMBL" id="GET36269.1"/>
    </source>
</evidence>
<feature type="repeat" description="WD" evidence="3">
    <location>
        <begin position="455"/>
        <end position="496"/>
    </location>
</feature>
<dbReference type="InterPro" id="IPR020472">
    <property type="entry name" value="WD40_PAC1"/>
</dbReference>
<dbReference type="PANTHER" id="PTHR19879">
    <property type="entry name" value="TRANSCRIPTION INITIATION FACTOR TFIID"/>
    <property type="match status" value="1"/>
</dbReference>
<evidence type="ECO:0000256" key="2">
    <source>
        <dbReference type="ARBA" id="ARBA00022737"/>
    </source>
</evidence>
<keyword evidence="6" id="KW-0812">Transmembrane</keyword>
<sequence length="1169" mass="129585">MAVDDFFALIRYCYNQRAVDPEYRRISFALFGVATPSDFIRDRKRTPFNIGTAIELNGFTLSEAQTLAPGFKLQTGDVQAVLQAILKWTNGQPFLTQKLCQLARDSSQDTVTNSLRIPPGNEAYWVETLVRERILKEWEAQEEPEHLRRIRNRILNNQDSAGRLLGIYQQILQGEQIPADDSREQIELILSGLAIKEKGYLPVKNQIYAEVFHLQWVDWQLKMLRPYSQSLDAWIVSERQDESRLLRGQALRDAQQWSQGKRLSDLDYQFLAASVESDRIQVQQSLEAARIKAVEAQLVQEKRNARLQKRFSIAIGTALVVTLGLGIATLWQYRQARISEREAKISAIKALISSSEGNFDSHRQLEAIIDAIKAKQELQNLNNADTALQEQVQDVLQRTIYGIEELNRWSVGTAIKDIALAPDGKLIASAGTDGRVKLWQQEGKFVREMSVDGKSPAHTVPANAVSFSPDGQRILSASADRTIQIWDINGNKLLKILNSDQTEVGEAKFSPNGQLFASVGEEQTVKLWRSDGTLIATLPAKGLTVAFSPDSQFVATAAIGNSIHLWRTDGRLVRIFPPLIRAVHKLAFSPDGKKIAHADMHSAVLWQLDGKKLQTYTLPNAGISAIAFSPDGQLLATAGQDATIRLLARVGEGTTATTPKPEEKGLGNLPPVRRPRGDRRSLEDFPPRPPRGDRGSLEDFPSRPPRGDRRNLEDFPPPQPFRPDKTSQTEPEFSNNPENLSPTTKEPLNSPPSLPEKGVGGLGLPSTSPKSRKKRENKPDDTGQGSLLLATLLGHKGSVTGIAFNLQGNLLTSASEDGTIRVWKIQHSLINSLIAEAGGVRQVAVSPNQERIISVGLKRVINLWQRNAAGEFNHRPNRTFIAHELPIYDVTFSPDGRFFATASRDGTVIFWKSDGTRLQTLEVNPKVGSGERPYVSSIAFSSDGKWFVTASSDNLVKLWQRERTGLIPDRKPTRVLVGHQASVKAVAFSFDSKFIGSGGLDNNLKIWDTNGKLLKAIAANQAPINSIAFSPKENLFAAGSEDKTVKLWRTDGSAIATLKGHQAAVLDVNFSDDGQYIVSRSMDGTIKIWNSNGSLVKTLKRHNSAVRSAAFIQNGKMLVSAGDEQVFLLWNLDKISQLDEMTYACNWVRDYLQIAAEKEGNNRICKDKL</sequence>
<feature type="compositionally biased region" description="Basic and acidic residues" evidence="5">
    <location>
        <begin position="678"/>
        <end position="713"/>
    </location>
</feature>
<feature type="repeat" description="WD" evidence="3">
    <location>
        <begin position="880"/>
        <end position="912"/>
    </location>
</feature>
<keyword evidence="6" id="KW-0472">Membrane</keyword>
<dbReference type="InterPro" id="IPR015943">
    <property type="entry name" value="WD40/YVTN_repeat-like_dom_sf"/>
</dbReference>
<dbReference type="SMART" id="SM00320">
    <property type="entry name" value="WD40"/>
    <property type="match status" value="14"/>
</dbReference>
<evidence type="ECO:0000256" key="3">
    <source>
        <dbReference type="PROSITE-ProRule" id="PRU00221"/>
    </source>
</evidence>
<organism evidence="7 8">
    <name type="scientific">Microseira wollei NIES-4236</name>
    <dbReference type="NCBI Taxonomy" id="2530354"/>
    <lineage>
        <taxon>Bacteria</taxon>
        <taxon>Bacillati</taxon>
        <taxon>Cyanobacteriota</taxon>
        <taxon>Cyanophyceae</taxon>
        <taxon>Oscillatoriophycideae</taxon>
        <taxon>Aerosakkonematales</taxon>
        <taxon>Aerosakkonemataceae</taxon>
        <taxon>Microseira</taxon>
    </lineage>
</organism>
<keyword evidence="4" id="KW-0175">Coiled coil</keyword>
<feature type="repeat" description="WD" evidence="3">
    <location>
        <begin position="497"/>
        <end position="528"/>
    </location>
</feature>
<dbReference type="InterPro" id="IPR019775">
    <property type="entry name" value="WD40_repeat_CS"/>
</dbReference>
<dbReference type="Pfam" id="PF00400">
    <property type="entry name" value="WD40"/>
    <property type="match status" value="12"/>
</dbReference>
<dbReference type="PRINTS" id="PR00320">
    <property type="entry name" value="GPROTEINBRPT"/>
</dbReference>
<keyword evidence="6" id="KW-1133">Transmembrane helix</keyword>
<dbReference type="Proteomes" id="UP001050975">
    <property type="component" value="Unassembled WGS sequence"/>
</dbReference>
<feature type="repeat" description="WD" evidence="3">
    <location>
        <begin position="1058"/>
        <end position="1090"/>
    </location>
</feature>
<dbReference type="Pfam" id="PF14516">
    <property type="entry name" value="AAA_35"/>
    <property type="match status" value="1"/>
</dbReference>
<feature type="compositionally biased region" description="Polar residues" evidence="5">
    <location>
        <begin position="728"/>
        <end position="747"/>
    </location>
</feature>
<dbReference type="PROSITE" id="PS00678">
    <property type="entry name" value="WD_REPEATS_1"/>
    <property type="match status" value="1"/>
</dbReference>
<accession>A0AAV3X7H0</accession>
<dbReference type="PROSITE" id="PS50294">
    <property type="entry name" value="WD_REPEATS_REGION"/>
    <property type="match status" value="9"/>
</dbReference>
<dbReference type="InterPro" id="IPR036322">
    <property type="entry name" value="WD40_repeat_dom_sf"/>
</dbReference>
<feature type="repeat" description="WD" evidence="3">
    <location>
        <begin position="976"/>
        <end position="1008"/>
    </location>
</feature>
<evidence type="ECO:0000256" key="4">
    <source>
        <dbReference type="SAM" id="Coils"/>
    </source>
</evidence>
<feature type="repeat" description="WD" evidence="3">
    <location>
        <begin position="616"/>
        <end position="646"/>
    </location>
</feature>
<feature type="repeat" description="WD" evidence="3">
    <location>
        <begin position="1017"/>
        <end position="1048"/>
    </location>
</feature>
<dbReference type="SUPFAM" id="SSF50978">
    <property type="entry name" value="WD40 repeat-like"/>
    <property type="match status" value="2"/>
</dbReference>
<feature type="repeat" description="WD" evidence="3">
    <location>
        <begin position="415"/>
        <end position="440"/>
    </location>
</feature>
<feature type="repeat" description="WD" evidence="3">
    <location>
        <begin position="792"/>
        <end position="826"/>
    </location>
</feature>
<feature type="region of interest" description="Disordered" evidence="5">
    <location>
        <begin position="652"/>
        <end position="784"/>
    </location>
</feature>
<evidence type="ECO:0000256" key="1">
    <source>
        <dbReference type="ARBA" id="ARBA00022574"/>
    </source>
</evidence>
<dbReference type="PANTHER" id="PTHR19879:SF9">
    <property type="entry name" value="TRANSCRIPTION INITIATION FACTOR TFIID SUBUNIT 5"/>
    <property type="match status" value="1"/>
</dbReference>
<name>A0AAV3X7H0_9CYAN</name>
<keyword evidence="2" id="KW-0677">Repeat</keyword>
<feature type="coiled-coil region" evidence="4">
    <location>
        <begin position="371"/>
        <end position="398"/>
    </location>
</feature>
<evidence type="ECO:0000256" key="5">
    <source>
        <dbReference type="SAM" id="MobiDB-lite"/>
    </source>
</evidence>
<dbReference type="InterPro" id="IPR001680">
    <property type="entry name" value="WD40_rpt"/>
</dbReference>
<gene>
    <name evidence="7" type="ORF">MiSe_10170</name>
</gene>
<feature type="transmembrane region" description="Helical" evidence="6">
    <location>
        <begin position="311"/>
        <end position="331"/>
    </location>
</feature>
<evidence type="ECO:0000313" key="8">
    <source>
        <dbReference type="Proteomes" id="UP001050975"/>
    </source>
</evidence>
<feature type="repeat" description="WD" evidence="3">
    <location>
        <begin position="1099"/>
        <end position="1140"/>
    </location>
</feature>